<dbReference type="AlphaFoldDB" id="A0A381W9A3"/>
<dbReference type="SUPFAM" id="SSF56214">
    <property type="entry name" value="4'-phosphopantetheinyl transferase"/>
    <property type="match status" value="1"/>
</dbReference>
<dbReference type="NCBIfam" id="TIGR00556">
    <property type="entry name" value="pantethn_trn"/>
    <property type="match status" value="1"/>
</dbReference>
<keyword evidence="6" id="KW-0443">Lipid metabolism</keyword>
<keyword evidence="1" id="KW-0444">Lipid biosynthesis</keyword>
<dbReference type="Pfam" id="PF01648">
    <property type="entry name" value="ACPS"/>
    <property type="match status" value="1"/>
</dbReference>
<organism evidence="9">
    <name type="scientific">marine metagenome</name>
    <dbReference type="NCBI Taxonomy" id="408172"/>
    <lineage>
        <taxon>unclassified sequences</taxon>
        <taxon>metagenomes</taxon>
        <taxon>ecological metagenomes</taxon>
    </lineage>
</organism>
<evidence type="ECO:0000256" key="2">
    <source>
        <dbReference type="ARBA" id="ARBA00022679"/>
    </source>
</evidence>
<sequence length="128" mass="14324">MIIGIGTDIIDTRRIKKTITNFGNKFKKRCFLSSEIKRSEETINSVNSYAKRYAAKEACAKALGTGLAKGIFWKDIEIINNAAGKPFIILHNRALSILKNLSKKNCNIEVSLSDEKNYAIANVIIFEI</sequence>
<reference evidence="9" key="1">
    <citation type="submission" date="2018-05" db="EMBL/GenBank/DDBJ databases">
        <authorList>
            <person name="Lanie J.A."/>
            <person name="Ng W.-L."/>
            <person name="Kazmierczak K.M."/>
            <person name="Andrzejewski T.M."/>
            <person name="Davidsen T.M."/>
            <person name="Wayne K.J."/>
            <person name="Tettelin H."/>
            <person name="Glass J.I."/>
            <person name="Rusch D."/>
            <person name="Podicherti R."/>
            <person name="Tsui H.-C.T."/>
            <person name="Winkler M.E."/>
        </authorList>
    </citation>
    <scope>NUCLEOTIDE SEQUENCE</scope>
</reference>
<accession>A0A381W9A3</accession>
<keyword evidence="2" id="KW-0808">Transferase</keyword>
<name>A0A381W9A3_9ZZZZ</name>
<dbReference type="InterPro" id="IPR002582">
    <property type="entry name" value="ACPS"/>
</dbReference>
<evidence type="ECO:0000256" key="4">
    <source>
        <dbReference type="ARBA" id="ARBA00022832"/>
    </source>
</evidence>
<evidence type="ECO:0000256" key="7">
    <source>
        <dbReference type="ARBA" id="ARBA00023160"/>
    </source>
</evidence>
<dbReference type="InterPro" id="IPR037143">
    <property type="entry name" value="4-PPantetheinyl_Trfase_dom_sf"/>
</dbReference>
<dbReference type="Gene3D" id="3.90.470.20">
    <property type="entry name" value="4'-phosphopantetheinyl transferase domain"/>
    <property type="match status" value="1"/>
</dbReference>
<evidence type="ECO:0000256" key="5">
    <source>
        <dbReference type="ARBA" id="ARBA00022842"/>
    </source>
</evidence>
<gene>
    <name evidence="9" type="ORF">METZ01_LOCUS101381</name>
</gene>
<proteinExistence type="inferred from homology"/>
<evidence type="ECO:0000313" key="9">
    <source>
        <dbReference type="EMBL" id="SVA48527.1"/>
    </source>
</evidence>
<evidence type="ECO:0000256" key="1">
    <source>
        <dbReference type="ARBA" id="ARBA00022516"/>
    </source>
</evidence>
<keyword evidence="3" id="KW-0479">Metal-binding</keyword>
<protein>
    <recommendedName>
        <fullName evidence="8">4'-phosphopantetheinyl transferase domain-containing protein</fullName>
    </recommendedName>
</protein>
<feature type="domain" description="4'-phosphopantetheinyl transferase" evidence="8">
    <location>
        <begin position="4"/>
        <end position="121"/>
    </location>
</feature>
<dbReference type="InterPro" id="IPR008278">
    <property type="entry name" value="4-PPantetheinyl_Trfase_dom"/>
</dbReference>
<dbReference type="GO" id="GO:0008897">
    <property type="term" value="F:holo-[acyl-carrier-protein] synthase activity"/>
    <property type="evidence" value="ECO:0007669"/>
    <property type="project" value="InterPro"/>
</dbReference>
<evidence type="ECO:0000256" key="3">
    <source>
        <dbReference type="ARBA" id="ARBA00022723"/>
    </source>
</evidence>
<dbReference type="InterPro" id="IPR004568">
    <property type="entry name" value="Ppantetheine-prot_Trfase_dom"/>
</dbReference>
<evidence type="ECO:0000256" key="6">
    <source>
        <dbReference type="ARBA" id="ARBA00023098"/>
    </source>
</evidence>
<dbReference type="NCBIfam" id="TIGR00516">
    <property type="entry name" value="acpS"/>
    <property type="match status" value="1"/>
</dbReference>
<dbReference type="GO" id="GO:0000287">
    <property type="term" value="F:magnesium ion binding"/>
    <property type="evidence" value="ECO:0007669"/>
    <property type="project" value="InterPro"/>
</dbReference>
<evidence type="ECO:0000259" key="8">
    <source>
        <dbReference type="Pfam" id="PF01648"/>
    </source>
</evidence>
<keyword evidence="7" id="KW-0275">Fatty acid biosynthesis</keyword>
<keyword evidence="5" id="KW-0460">Magnesium</keyword>
<keyword evidence="4" id="KW-0276">Fatty acid metabolism</keyword>
<dbReference type="HAMAP" id="MF_00101">
    <property type="entry name" value="AcpS"/>
    <property type="match status" value="1"/>
</dbReference>
<dbReference type="EMBL" id="UINC01010953">
    <property type="protein sequence ID" value="SVA48527.1"/>
    <property type="molecule type" value="Genomic_DNA"/>
</dbReference>
<dbReference type="GO" id="GO:0006633">
    <property type="term" value="P:fatty acid biosynthetic process"/>
    <property type="evidence" value="ECO:0007669"/>
    <property type="project" value="UniProtKB-KW"/>
</dbReference>